<dbReference type="PANTHER" id="PTHR30086:SF20">
    <property type="entry name" value="ARGININE EXPORTER PROTEIN ARGO-RELATED"/>
    <property type="match status" value="1"/>
</dbReference>
<accession>A0A1X7NFG4</accession>
<keyword evidence="5 6" id="KW-0472">Membrane</keyword>
<proteinExistence type="predicted"/>
<protein>
    <submittedName>
        <fullName evidence="7">Threonine/homoserine/homoserine lactone efflux protein</fullName>
    </submittedName>
</protein>
<dbReference type="Proteomes" id="UP000193083">
    <property type="component" value="Unassembled WGS sequence"/>
</dbReference>
<keyword evidence="8" id="KW-1185">Reference proteome</keyword>
<feature type="transmembrane region" description="Helical" evidence="6">
    <location>
        <begin position="152"/>
        <end position="170"/>
    </location>
</feature>
<feature type="transmembrane region" description="Helical" evidence="6">
    <location>
        <begin position="109"/>
        <end position="132"/>
    </location>
</feature>
<gene>
    <name evidence="7" type="ORF">SAMN02982922_1618</name>
</gene>
<evidence type="ECO:0000313" key="7">
    <source>
        <dbReference type="EMBL" id="SMH35604.1"/>
    </source>
</evidence>
<reference evidence="7 8" key="1">
    <citation type="submission" date="2017-04" db="EMBL/GenBank/DDBJ databases">
        <authorList>
            <person name="Afonso C.L."/>
            <person name="Miller P.J."/>
            <person name="Scott M.A."/>
            <person name="Spackman E."/>
            <person name="Goraichik I."/>
            <person name="Dimitrov K.M."/>
            <person name="Suarez D.L."/>
            <person name="Swayne D.E."/>
        </authorList>
    </citation>
    <scope>NUCLEOTIDE SEQUENCE [LARGE SCALE GENOMIC DNA]</scope>
    <source>
        <strain evidence="7 8">B5P</strain>
    </source>
</reference>
<evidence type="ECO:0000313" key="8">
    <source>
        <dbReference type="Proteomes" id="UP000193083"/>
    </source>
</evidence>
<dbReference type="InterPro" id="IPR001123">
    <property type="entry name" value="LeuE-type"/>
</dbReference>
<dbReference type="GO" id="GO:0015171">
    <property type="term" value="F:amino acid transmembrane transporter activity"/>
    <property type="evidence" value="ECO:0007669"/>
    <property type="project" value="TreeGrafter"/>
</dbReference>
<keyword evidence="2" id="KW-1003">Cell membrane</keyword>
<feature type="transmembrane region" description="Helical" evidence="6">
    <location>
        <begin position="68"/>
        <end position="88"/>
    </location>
</feature>
<keyword evidence="3 6" id="KW-0812">Transmembrane</keyword>
<evidence type="ECO:0000256" key="2">
    <source>
        <dbReference type="ARBA" id="ARBA00022475"/>
    </source>
</evidence>
<dbReference type="OrthoDB" id="9804822at2"/>
<feature type="transmembrane region" description="Helical" evidence="6">
    <location>
        <begin position="6"/>
        <end position="28"/>
    </location>
</feature>
<evidence type="ECO:0000256" key="5">
    <source>
        <dbReference type="ARBA" id="ARBA00023136"/>
    </source>
</evidence>
<sequence length="204" mass="21584">MDLTSLLIFAGTLLVASGSPGPSIAALVSRVMTRGMSGVLPFLIAMWVGEAIWLSLAVFGLAYVAQTFHLAFVVLKWAGVAYLAWLAWKMWTAPAEVGEGDLPKADAPMRLFFAGMAVTLGNPKIMMFYLALLPTFVDLATVTVTGWAELTLTMLAVLIAVDCSWAFAAAQARKLLKSPRAVRFANRVSAGTMAGAAAAIATRG</sequence>
<dbReference type="Pfam" id="PF01810">
    <property type="entry name" value="LysE"/>
    <property type="match status" value="1"/>
</dbReference>
<feature type="transmembrane region" description="Helical" evidence="6">
    <location>
        <begin position="40"/>
        <end position="62"/>
    </location>
</feature>
<name>A0A1X7NFG4_9HYPH</name>
<dbReference type="EMBL" id="FXBL01000004">
    <property type="protein sequence ID" value="SMH35604.1"/>
    <property type="molecule type" value="Genomic_DNA"/>
</dbReference>
<evidence type="ECO:0000256" key="3">
    <source>
        <dbReference type="ARBA" id="ARBA00022692"/>
    </source>
</evidence>
<dbReference type="GO" id="GO:0005886">
    <property type="term" value="C:plasma membrane"/>
    <property type="evidence" value="ECO:0007669"/>
    <property type="project" value="UniProtKB-SubCell"/>
</dbReference>
<dbReference type="RefSeq" id="WP_085463695.1">
    <property type="nucleotide sequence ID" value="NZ_FXBL01000004.1"/>
</dbReference>
<dbReference type="PANTHER" id="PTHR30086">
    <property type="entry name" value="ARGININE EXPORTER PROTEIN ARGO"/>
    <property type="match status" value="1"/>
</dbReference>
<evidence type="ECO:0000256" key="4">
    <source>
        <dbReference type="ARBA" id="ARBA00022989"/>
    </source>
</evidence>
<dbReference type="AlphaFoldDB" id="A0A1X7NFG4"/>
<comment type="subcellular location">
    <subcellularLocation>
        <location evidence="1">Cell membrane</location>
        <topology evidence="1">Multi-pass membrane protein</topology>
    </subcellularLocation>
</comment>
<keyword evidence="4 6" id="KW-1133">Transmembrane helix</keyword>
<evidence type="ECO:0000256" key="6">
    <source>
        <dbReference type="SAM" id="Phobius"/>
    </source>
</evidence>
<organism evidence="7 8">
    <name type="scientific">Mesorhizobium australicum</name>
    <dbReference type="NCBI Taxonomy" id="536018"/>
    <lineage>
        <taxon>Bacteria</taxon>
        <taxon>Pseudomonadati</taxon>
        <taxon>Pseudomonadota</taxon>
        <taxon>Alphaproteobacteria</taxon>
        <taxon>Hyphomicrobiales</taxon>
        <taxon>Phyllobacteriaceae</taxon>
        <taxon>Mesorhizobium</taxon>
    </lineage>
</organism>
<evidence type="ECO:0000256" key="1">
    <source>
        <dbReference type="ARBA" id="ARBA00004651"/>
    </source>
</evidence>